<evidence type="ECO:0000313" key="1">
    <source>
        <dbReference type="EMBL" id="KAI5672772.1"/>
    </source>
</evidence>
<reference evidence="2" key="1">
    <citation type="journal article" date="2023" name="Nat. Plants">
        <title>Single-cell RNA sequencing provides a high-resolution roadmap for understanding the multicellular compartmentation of specialized metabolism.</title>
        <authorList>
            <person name="Sun S."/>
            <person name="Shen X."/>
            <person name="Li Y."/>
            <person name="Li Y."/>
            <person name="Wang S."/>
            <person name="Li R."/>
            <person name="Zhang H."/>
            <person name="Shen G."/>
            <person name="Guo B."/>
            <person name="Wei J."/>
            <person name="Xu J."/>
            <person name="St-Pierre B."/>
            <person name="Chen S."/>
            <person name="Sun C."/>
        </authorList>
    </citation>
    <scope>NUCLEOTIDE SEQUENCE [LARGE SCALE GENOMIC DNA]</scope>
</reference>
<accession>A0ACC0BJC6</accession>
<sequence length="111" mass="12309">MRVSSAAGKSEQIKTHQRSFYALNLKEHVMQQWGSTDKTLGAPTRSALGPPQFRASLDSPLGDRPTAEHDAMSTEIPVRPRPQGTMPLFKWIHPQSKKPVHVIGRGPRMGD</sequence>
<evidence type="ECO:0000313" key="2">
    <source>
        <dbReference type="Proteomes" id="UP001060085"/>
    </source>
</evidence>
<dbReference type="EMBL" id="CM044703">
    <property type="protein sequence ID" value="KAI5672772.1"/>
    <property type="molecule type" value="Genomic_DNA"/>
</dbReference>
<dbReference type="Proteomes" id="UP001060085">
    <property type="component" value="Linkage Group LG03"/>
</dbReference>
<name>A0ACC0BJC6_CATRO</name>
<protein>
    <submittedName>
        <fullName evidence="1">Uncharacterized protein</fullName>
    </submittedName>
</protein>
<gene>
    <name evidence="1" type="ORF">M9H77_13136</name>
</gene>
<comment type="caution">
    <text evidence="1">The sequence shown here is derived from an EMBL/GenBank/DDBJ whole genome shotgun (WGS) entry which is preliminary data.</text>
</comment>
<organism evidence="1 2">
    <name type="scientific">Catharanthus roseus</name>
    <name type="common">Madagascar periwinkle</name>
    <name type="synonym">Vinca rosea</name>
    <dbReference type="NCBI Taxonomy" id="4058"/>
    <lineage>
        <taxon>Eukaryota</taxon>
        <taxon>Viridiplantae</taxon>
        <taxon>Streptophyta</taxon>
        <taxon>Embryophyta</taxon>
        <taxon>Tracheophyta</taxon>
        <taxon>Spermatophyta</taxon>
        <taxon>Magnoliopsida</taxon>
        <taxon>eudicotyledons</taxon>
        <taxon>Gunneridae</taxon>
        <taxon>Pentapetalae</taxon>
        <taxon>asterids</taxon>
        <taxon>lamiids</taxon>
        <taxon>Gentianales</taxon>
        <taxon>Apocynaceae</taxon>
        <taxon>Rauvolfioideae</taxon>
        <taxon>Vinceae</taxon>
        <taxon>Catharanthinae</taxon>
        <taxon>Catharanthus</taxon>
    </lineage>
</organism>
<proteinExistence type="predicted"/>
<keyword evidence="2" id="KW-1185">Reference proteome</keyword>